<name>A0A9P5IW58_9HELO</name>
<dbReference type="RefSeq" id="XP_038737332.1">
    <property type="nucleotide sequence ID" value="XM_038871431.1"/>
</dbReference>
<keyword evidence="2" id="KW-1185">Reference proteome</keyword>
<evidence type="ECO:0000313" key="1">
    <source>
        <dbReference type="EMBL" id="KAF7953522.1"/>
    </source>
</evidence>
<dbReference type="AlphaFoldDB" id="A0A9P5IW58"/>
<gene>
    <name evidence="1" type="ORF">EAE97_000921</name>
</gene>
<proteinExistence type="predicted"/>
<dbReference type="EMBL" id="RCSW01000002">
    <property type="protein sequence ID" value="KAF7953522.1"/>
    <property type="molecule type" value="Genomic_DNA"/>
</dbReference>
<accession>A0A9P5IW58</accession>
<dbReference type="GeneID" id="62144510"/>
<comment type="caution">
    <text evidence="1">The sequence shown here is derived from an EMBL/GenBank/DDBJ whole genome shotgun (WGS) entry which is preliminary data.</text>
</comment>
<protein>
    <submittedName>
        <fullName evidence="1">Uncharacterized protein</fullName>
    </submittedName>
</protein>
<reference evidence="1 2" key="1">
    <citation type="journal article" date="2020" name="Genome Biol. Evol.">
        <title>Comparative genomics of Sclerotiniaceae.</title>
        <authorList>
            <person name="Valero Jimenez C.A."/>
            <person name="Steentjes M."/>
            <person name="Scholten O.E."/>
            <person name="Van Kan J.A.L."/>
        </authorList>
    </citation>
    <scope>NUCLEOTIDE SEQUENCE [LARGE SCALE GENOMIC DNA]</scope>
    <source>
        <strain evidence="1 2">MUCL 94</strain>
    </source>
</reference>
<organism evidence="1 2">
    <name type="scientific">Botrytis byssoidea</name>
    <dbReference type="NCBI Taxonomy" id="139641"/>
    <lineage>
        <taxon>Eukaryota</taxon>
        <taxon>Fungi</taxon>
        <taxon>Dikarya</taxon>
        <taxon>Ascomycota</taxon>
        <taxon>Pezizomycotina</taxon>
        <taxon>Leotiomycetes</taxon>
        <taxon>Helotiales</taxon>
        <taxon>Sclerotiniaceae</taxon>
        <taxon>Botrytis</taxon>
    </lineage>
</organism>
<dbReference type="Proteomes" id="UP000710849">
    <property type="component" value="Unassembled WGS sequence"/>
</dbReference>
<sequence length="470" mass="52826">MSAQSQTLIEWVTELNDTLFIQLSAKLALKAVQEQVDPSLVVKINHNTYTYDQSEQGLQHIRSSGTSVQDAFSVILQWENPEKPDGIVVVLSKTTFKEKATGKETKKTNVILWEVKWIDGKRKLTRQTELGQYHAEPASLLTPCWDDVSFELPNYSSPASHGNFVFNSIHDEVAQQASSSADPDIVRAITSDTKLQARVEFVAKRLARIPRVFAQYGHTMFIHQMQFQQSCSPALRDAMSACALYCMKGVANQALVFGNLEHKCQQLIASTNALLASRTDLLAALQALLLYQMMRLFDGDIRLRAHAEADEAIAILWASQLSALTFNTEETTLATPGSTDTSILITGCKSDWQSWLVDESIRRTIITTFMLKGVYSFLKLGYDSPTSLNVFFIAQAALWNAHSAIGWSRAQEKTERHEIWVTRWDEAIAKAKPVDLEELGVLIMTMLWGPEATRTWLREDITLEFELEMG</sequence>
<evidence type="ECO:0000313" key="2">
    <source>
        <dbReference type="Proteomes" id="UP000710849"/>
    </source>
</evidence>